<feature type="non-terminal residue" evidence="2">
    <location>
        <position position="194"/>
    </location>
</feature>
<sequence>MKYFWIFIFLYFPSLVFAQIRIGILPVELKGKNILFPQFKENIENTIYKNLTVSPQIESIFLKEEDIKKKTINVNYFLKTLIEVSKDKAKIELNLIDAFTLKTFYSTKETTSLSEISLRLTNHLEEIKNKILSSETIPAFPPSEEKSFFSKINPFPKIGGIFSRLISKKEEFDIKVPIPPPPPPPGYNLRSYSS</sequence>
<gene>
    <name evidence="2" type="ORF">C0169_04900</name>
</gene>
<evidence type="ECO:0000256" key="1">
    <source>
        <dbReference type="SAM" id="MobiDB-lite"/>
    </source>
</evidence>
<evidence type="ECO:0000313" key="3">
    <source>
        <dbReference type="Proteomes" id="UP000235619"/>
    </source>
</evidence>
<name>A0A2N7QBZ2_9BACT</name>
<feature type="compositionally biased region" description="Pro residues" evidence="1">
    <location>
        <begin position="177"/>
        <end position="186"/>
    </location>
</feature>
<organism evidence="2 3">
    <name type="scientific">Thermodesulfobacterium geofontis</name>
    <dbReference type="NCBI Taxonomy" id="1295609"/>
    <lineage>
        <taxon>Bacteria</taxon>
        <taxon>Pseudomonadati</taxon>
        <taxon>Thermodesulfobacteriota</taxon>
        <taxon>Thermodesulfobacteria</taxon>
        <taxon>Thermodesulfobacteriales</taxon>
        <taxon>Thermodesulfobacteriaceae</taxon>
        <taxon>Thermodesulfobacterium</taxon>
    </lineage>
</organism>
<protein>
    <submittedName>
        <fullName evidence="2">Uncharacterized protein</fullName>
    </submittedName>
</protein>
<reference evidence="2 3" key="1">
    <citation type="submission" date="2018-01" db="EMBL/GenBank/DDBJ databases">
        <title>Metagenomic assembled genomes from two thermal pools in the Uzon Caldera, Kamchatka, Russia.</title>
        <authorList>
            <person name="Wilkins L."/>
            <person name="Ettinger C."/>
        </authorList>
    </citation>
    <scope>NUCLEOTIDE SEQUENCE [LARGE SCALE GENOMIC DNA]</scope>
    <source>
        <strain evidence="2">ARK-04</strain>
    </source>
</reference>
<dbReference type="Proteomes" id="UP000235619">
    <property type="component" value="Unassembled WGS sequence"/>
</dbReference>
<accession>A0A2N7QBZ2</accession>
<proteinExistence type="predicted"/>
<evidence type="ECO:0000313" key="2">
    <source>
        <dbReference type="EMBL" id="PMP95974.1"/>
    </source>
</evidence>
<feature type="region of interest" description="Disordered" evidence="1">
    <location>
        <begin position="175"/>
        <end position="194"/>
    </location>
</feature>
<comment type="caution">
    <text evidence="2">The sequence shown here is derived from an EMBL/GenBank/DDBJ whole genome shotgun (WGS) entry which is preliminary data.</text>
</comment>
<dbReference type="AlphaFoldDB" id="A0A2N7QBZ2"/>
<dbReference type="EMBL" id="PNJD01000298">
    <property type="protein sequence ID" value="PMP95974.1"/>
    <property type="molecule type" value="Genomic_DNA"/>
</dbReference>